<organism evidence="1 2">
    <name type="scientific">Riccia sorocarpa</name>
    <dbReference type="NCBI Taxonomy" id="122646"/>
    <lineage>
        <taxon>Eukaryota</taxon>
        <taxon>Viridiplantae</taxon>
        <taxon>Streptophyta</taxon>
        <taxon>Embryophyta</taxon>
        <taxon>Marchantiophyta</taxon>
        <taxon>Marchantiopsida</taxon>
        <taxon>Marchantiidae</taxon>
        <taxon>Marchantiales</taxon>
        <taxon>Ricciaceae</taxon>
        <taxon>Riccia</taxon>
    </lineage>
</organism>
<name>A0ABD3GFC1_9MARC</name>
<reference evidence="1 2" key="1">
    <citation type="submission" date="2024-09" db="EMBL/GenBank/DDBJ databases">
        <title>Chromosome-scale assembly of Riccia sorocarpa.</title>
        <authorList>
            <person name="Paukszto L."/>
        </authorList>
    </citation>
    <scope>NUCLEOTIDE SEQUENCE [LARGE SCALE GENOMIC DNA]</scope>
    <source>
        <strain evidence="1">LP-2024</strain>
        <tissue evidence="1">Aerial parts of the thallus</tissue>
    </source>
</reference>
<sequence>MSDVQIPGVGGFSELKLDKMRPGAGLQWQKGAFFVMERVKGQDTERYSRQAFEVSLAHGWYADICVWARAWGLPEEHWGEEHTWREHLSQQVVHRL</sequence>
<keyword evidence="2" id="KW-1185">Reference proteome</keyword>
<evidence type="ECO:0000313" key="1">
    <source>
        <dbReference type="EMBL" id="KAL3677296.1"/>
    </source>
</evidence>
<comment type="caution">
    <text evidence="1">The sequence shown here is derived from an EMBL/GenBank/DDBJ whole genome shotgun (WGS) entry which is preliminary data.</text>
</comment>
<evidence type="ECO:0000313" key="2">
    <source>
        <dbReference type="Proteomes" id="UP001633002"/>
    </source>
</evidence>
<dbReference type="Proteomes" id="UP001633002">
    <property type="component" value="Unassembled WGS sequence"/>
</dbReference>
<dbReference type="AlphaFoldDB" id="A0ABD3GFC1"/>
<accession>A0ABD3GFC1</accession>
<gene>
    <name evidence="1" type="ORF">R1sor_027244</name>
</gene>
<dbReference type="EMBL" id="JBJQOH010000008">
    <property type="protein sequence ID" value="KAL3677296.1"/>
    <property type="molecule type" value="Genomic_DNA"/>
</dbReference>
<proteinExistence type="predicted"/>
<protein>
    <submittedName>
        <fullName evidence="1">Uncharacterized protein</fullName>
    </submittedName>
</protein>